<organism evidence="2 3">
    <name type="scientific">Eucalyptus globulus</name>
    <name type="common">Tasmanian blue gum</name>
    <dbReference type="NCBI Taxonomy" id="34317"/>
    <lineage>
        <taxon>Eukaryota</taxon>
        <taxon>Viridiplantae</taxon>
        <taxon>Streptophyta</taxon>
        <taxon>Embryophyta</taxon>
        <taxon>Tracheophyta</taxon>
        <taxon>Spermatophyta</taxon>
        <taxon>Magnoliopsida</taxon>
        <taxon>eudicotyledons</taxon>
        <taxon>Gunneridae</taxon>
        <taxon>Pentapetalae</taxon>
        <taxon>rosids</taxon>
        <taxon>malvids</taxon>
        <taxon>Myrtales</taxon>
        <taxon>Myrtaceae</taxon>
        <taxon>Myrtoideae</taxon>
        <taxon>Eucalypteae</taxon>
        <taxon>Eucalyptus</taxon>
    </lineage>
</organism>
<evidence type="ECO:0000313" key="3">
    <source>
        <dbReference type="Proteomes" id="UP001634007"/>
    </source>
</evidence>
<gene>
    <name evidence="2" type="ORF">ACJRO7_014937</name>
</gene>
<dbReference type="AlphaFoldDB" id="A0ABD3L2V7"/>
<protein>
    <submittedName>
        <fullName evidence="2">Uncharacterized protein</fullName>
    </submittedName>
</protein>
<dbReference type="Proteomes" id="UP001634007">
    <property type="component" value="Unassembled WGS sequence"/>
</dbReference>
<proteinExistence type="predicted"/>
<evidence type="ECO:0000256" key="1">
    <source>
        <dbReference type="SAM" id="MobiDB-lite"/>
    </source>
</evidence>
<comment type="caution">
    <text evidence="2">The sequence shown here is derived from an EMBL/GenBank/DDBJ whole genome shotgun (WGS) entry which is preliminary data.</text>
</comment>
<feature type="region of interest" description="Disordered" evidence="1">
    <location>
        <begin position="45"/>
        <end position="72"/>
    </location>
</feature>
<evidence type="ECO:0000313" key="2">
    <source>
        <dbReference type="EMBL" id="KAL3745918.1"/>
    </source>
</evidence>
<dbReference type="EMBL" id="JBJKBG010000003">
    <property type="protein sequence ID" value="KAL3745918.1"/>
    <property type="molecule type" value="Genomic_DNA"/>
</dbReference>
<keyword evidence="3" id="KW-1185">Reference proteome</keyword>
<name>A0ABD3L2V7_EUCGL</name>
<reference evidence="2 3" key="1">
    <citation type="submission" date="2024-11" db="EMBL/GenBank/DDBJ databases">
        <title>Chromosome-level genome assembly of Eucalyptus globulus Labill. provides insights into its genome evolution.</title>
        <authorList>
            <person name="Li X."/>
        </authorList>
    </citation>
    <scope>NUCLEOTIDE SEQUENCE [LARGE SCALE GENOMIC DNA]</scope>
    <source>
        <strain evidence="2">CL2024</strain>
        <tissue evidence="2">Fresh tender leaves</tissue>
    </source>
</reference>
<accession>A0ABD3L2V7</accession>
<sequence>MRALKGFTAGLLSLGKFDWTGLERLKKCRWAKVLQDYGRTAARSSMLDEGAANEGDAGRWETKQRKRKRSSFVDGVSDVWRRTPGSLESSLLDG</sequence>